<dbReference type="AlphaFoldDB" id="A0A941EGM0"/>
<gene>
    <name evidence="2" type="ORF">KDK95_28415</name>
</gene>
<feature type="domain" description="HD" evidence="1">
    <location>
        <begin position="22"/>
        <end position="102"/>
    </location>
</feature>
<evidence type="ECO:0000313" key="2">
    <source>
        <dbReference type="EMBL" id="MBR7830260.1"/>
    </source>
</evidence>
<dbReference type="Proteomes" id="UP000676325">
    <property type="component" value="Unassembled WGS sequence"/>
</dbReference>
<dbReference type="Pfam" id="PF01966">
    <property type="entry name" value="HD"/>
    <property type="match status" value="1"/>
</dbReference>
<dbReference type="SUPFAM" id="SSF109604">
    <property type="entry name" value="HD-domain/PDEase-like"/>
    <property type="match status" value="1"/>
</dbReference>
<protein>
    <submittedName>
        <fullName evidence="2">HD domain-containing protein</fullName>
    </submittedName>
</protein>
<dbReference type="EMBL" id="JAGSOH010000122">
    <property type="protein sequence ID" value="MBR7830260.1"/>
    <property type="molecule type" value="Genomic_DNA"/>
</dbReference>
<evidence type="ECO:0000313" key="3">
    <source>
        <dbReference type="Proteomes" id="UP000676325"/>
    </source>
</evidence>
<name>A0A941EGM0_9ACTN</name>
<reference evidence="2" key="1">
    <citation type="submission" date="2021-04" db="EMBL/GenBank/DDBJ databases">
        <title>Genome based classification of Actinospica acidithermotolerans sp. nov., an actinobacterium isolated from an Indonesian hot spring.</title>
        <authorList>
            <person name="Kusuma A.B."/>
            <person name="Putra K.E."/>
            <person name="Nafisah S."/>
            <person name="Loh J."/>
            <person name="Nouioui I."/>
            <person name="Goodfellow M."/>
        </authorList>
    </citation>
    <scope>NUCLEOTIDE SEQUENCE</scope>
    <source>
        <strain evidence="2">MGRD01-02</strain>
    </source>
</reference>
<dbReference type="InterPro" id="IPR006674">
    <property type="entry name" value="HD_domain"/>
</dbReference>
<dbReference type="Gene3D" id="1.10.3210.10">
    <property type="entry name" value="Hypothetical protein af1432"/>
    <property type="match status" value="1"/>
</dbReference>
<accession>A0A941EGM0</accession>
<dbReference type="RefSeq" id="WP_212521389.1">
    <property type="nucleotide sequence ID" value="NZ_JAGSOH010000122.1"/>
</dbReference>
<comment type="caution">
    <text evidence="2">The sequence shown here is derived from an EMBL/GenBank/DDBJ whole genome shotgun (WGS) entry which is preliminary data.</text>
</comment>
<sequence>MDLLPWAQSLAEQLLAQELPRRWAHTQGVGYLAEVLAGIPALGDDAELLAAAVWLHDIGYAPGLADTGMHQLDGARHLRDTEKANPRLCALIAHHTYADIEARHRDLHAVLEAEFPPIPGLLADALTYCDVSTTPDGELTNAKDRLTEIFARYAPGSIVYETMTEATPLIFESVARISALMSTCL</sequence>
<keyword evidence="3" id="KW-1185">Reference proteome</keyword>
<proteinExistence type="predicted"/>
<organism evidence="2 3">
    <name type="scientific">Actinospica acidithermotolerans</name>
    <dbReference type="NCBI Taxonomy" id="2828514"/>
    <lineage>
        <taxon>Bacteria</taxon>
        <taxon>Bacillati</taxon>
        <taxon>Actinomycetota</taxon>
        <taxon>Actinomycetes</taxon>
        <taxon>Catenulisporales</taxon>
        <taxon>Actinospicaceae</taxon>
        <taxon>Actinospica</taxon>
    </lineage>
</organism>
<dbReference type="InterPro" id="IPR003607">
    <property type="entry name" value="HD/PDEase_dom"/>
</dbReference>
<evidence type="ECO:0000259" key="1">
    <source>
        <dbReference type="Pfam" id="PF01966"/>
    </source>
</evidence>
<dbReference type="CDD" id="cd00077">
    <property type="entry name" value="HDc"/>
    <property type="match status" value="1"/>
</dbReference>